<keyword evidence="2" id="KW-0378">Hydrolase</keyword>
<feature type="domain" description="AB hydrolase-1" evidence="1">
    <location>
        <begin position="22"/>
        <end position="259"/>
    </location>
</feature>
<dbReference type="InterPro" id="IPR000073">
    <property type="entry name" value="AB_hydrolase_1"/>
</dbReference>
<dbReference type="PANTHER" id="PTHR43798:SF6">
    <property type="entry name" value="HYDROLASE, PUTATIVE (AFU_ORTHOLOGUE AFUA_4G13070)-RELATED"/>
    <property type="match status" value="1"/>
</dbReference>
<dbReference type="PANTHER" id="PTHR43798">
    <property type="entry name" value="MONOACYLGLYCEROL LIPASE"/>
    <property type="match status" value="1"/>
</dbReference>
<protein>
    <submittedName>
        <fullName evidence="2">2-hydroxy-6-oxo-6-phenylhexa-2,4-dienoate hydrolase</fullName>
    </submittedName>
</protein>
<dbReference type="Pfam" id="PF12697">
    <property type="entry name" value="Abhydrolase_6"/>
    <property type="match status" value="1"/>
</dbReference>
<dbReference type="EMBL" id="BMKR01000010">
    <property type="protein sequence ID" value="GGF82566.1"/>
    <property type="molecule type" value="Genomic_DNA"/>
</dbReference>
<dbReference type="Gene3D" id="3.40.50.1820">
    <property type="entry name" value="alpha/beta hydrolase"/>
    <property type="match status" value="1"/>
</dbReference>
<dbReference type="SUPFAM" id="SSF53474">
    <property type="entry name" value="alpha/beta-Hydrolases"/>
    <property type="match status" value="1"/>
</dbReference>
<dbReference type="InterPro" id="IPR029058">
    <property type="entry name" value="AB_hydrolase_fold"/>
</dbReference>
<accession>A0A917FJ39</accession>
<evidence type="ECO:0000313" key="2">
    <source>
        <dbReference type="EMBL" id="GGF82566.1"/>
    </source>
</evidence>
<evidence type="ECO:0000259" key="1">
    <source>
        <dbReference type="Pfam" id="PF12697"/>
    </source>
</evidence>
<organism evidence="2 3">
    <name type="scientific">Paenibacillus albidus</name>
    <dbReference type="NCBI Taxonomy" id="2041023"/>
    <lineage>
        <taxon>Bacteria</taxon>
        <taxon>Bacillati</taxon>
        <taxon>Bacillota</taxon>
        <taxon>Bacilli</taxon>
        <taxon>Bacillales</taxon>
        <taxon>Paenibacillaceae</taxon>
        <taxon>Paenibacillus</taxon>
    </lineage>
</organism>
<sequence length="270" mass="30238">MLYSNEYITFNYEEAGAGMPMLIIHGNGPDHRMMTACMEPVFTPDDGIRRIYVDLPGMGQSPAADWITSSDDMLKAVSLMVEALIPGEHFAVAGESYGGYLARGLVKEYGPLIEGVFLLCPCIIADSDKRDLPSYEVAFSDPKLLEELSAGEREEFTANCVVQNRQVWTRFQEEIMSGLNLADEAFMQNLRANGGYPFTFDVDDIPPFDKPSLILTGRQDSVVGYKDAWRLMDTYRHATFAAVDRAGHNLQLEQAELFNSLVREWLNRLG</sequence>
<dbReference type="AlphaFoldDB" id="A0A917FJ39"/>
<dbReference type="RefSeq" id="WP_229696153.1">
    <property type="nucleotide sequence ID" value="NZ_BMKR01000010.1"/>
</dbReference>
<reference evidence="2" key="1">
    <citation type="journal article" date="2014" name="Int. J. Syst. Evol. Microbiol.">
        <title>Complete genome sequence of Corynebacterium casei LMG S-19264T (=DSM 44701T), isolated from a smear-ripened cheese.</title>
        <authorList>
            <consortium name="US DOE Joint Genome Institute (JGI-PGF)"/>
            <person name="Walter F."/>
            <person name="Albersmeier A."/>
            <person name="Kalinowski J."/>
            <person name="Ruckert C."/>
        </authorList>
    </citation>
    <scope>NUCLEOTIDE SEQUENCE</scope>
    <source>
        <strain evidence="2">CGMCC 1.16134</strain>
    </source>
</reference>
<comment type="caution">
    <text evidence="2">The sequence shown here is derived from an EMBL/GenBank/DDBJ whole genome shotgun (WGS) entry which is preliminary data.</text>
</comment>
<dbReference type="InterPro" id="IPR050266">
    <property type="entry name" value="AB_hydrolase_sf"/>
</dbReference>
<dbReference type="GO" id="GO:0016787">
    <property type="term" value="F:hydrolase activity"/>
    <property type="evidence" value="ECO:0007669"/>
    <property type="project" value="UniProtKB-KW"/>
</dbReference>
<evidence type="ECO:0000313" key="3">
    <source>
        <dbReference type="Proteomes" id="UP000637643"/>
    </source>
</evidence>
<gene>
    <name evidence="2" type="ORF">GCM10010912_29590</name>
</gene>
<dbReference type="PRINTS" id="PR00111">
    <property type="entry name" value="ABHYDROLASE"/>
</dbReference>
<dbReference type="Proteomes" id="UP000637643">
    <property type="component" value="Unassembled WGS sequence"/>
</dbReference>
<proteinExistence type="predicted"/>
<reference evidence="2" key="2">
    <citation type="submission" date="2020-09" db="EMBL/GenBank/DDBJ databases">
        <authorList>
            <person name="Sun Q."/>
            <person name="Zhou Y."/>
        </authorList>
    </citation>
    <scope>NUCLEOTIDE SEQUENCE</scope>
    <source>
        <strain evidence="2">CGMCC 1.16134</strain>
    </source>
</reference>
<keyword evidence="3" id="KW-1185">Reference proteome</keyword>
<name>A0A917FJ39_9BACL</name>